<dbReference type="SMART" id="SM00155">
    <property type="entry name" value="PLDc"/>
    <property type="match status" value="2"/>
</dbReference>
<dbReference type="InterPro" id="IPR025202">
    <property type="entry name" value="PLD-like_dom"/>
</dbReference>
<dbReference type="PANTHER" id="PTHR21248:SF22">
    <property type="entry name" value="PHOSPHOLIPASE D"/>
    <property type="match status" value="1"/>
</dbReference>
<dbReference type="GO" id="GO:0032049">
    <property type="term" value="P:cardiolipin biosynthetic process"/>
    <property type="evidence" value="ECO:0007669"/>
    <property type="project" value="UniProtKB-ARBA"/>
</dbReference>
<dbReference type="AlphaFoldDB" id="A0A381Q0U9"/>
<dbReference type="PROSITE" id="PS50035">
    <property type="entry name" value="PLD"/>
    <property type="match status" value="2"/>
</dbReference>
<sequence>MPDVPEPTAADLLDRFPPPTSAAFPLRSGNLIESLVDGAEAFDQIAGAVETATTSVWVCVAFLELDARFPGGRGTFLDLLDTAADREVDVRVLFWHPEGHGAGADDTFPGDEASAQVLATRSTRWQARWDAAGRQCQHQKAWLVDAGTSDEVAFVGGINITKGSMADRRHNEADPSLGYRRGDRYAGVHDVYSRLRGPCVADVHDNFTMRWNGASECGRPYGSWPDGRTGDLTERDPGTVPAVAGPTTAQIQRSVLPGLYDDLPDGENSVREQYLSAVAGARDYVYIENQIFLSRVVLEELRVALERGVLVVASVPGNPMSELAAARSHPGINAGYEVLAALGGYEGFCLSAPCVRRDWGYEEIYVHAKTAVVDDAWGTIGSTNLIFSSFQGDTEMNVSFWDPGVARTFRVRQINEQAGFDSSNLGGGEAVGRLIEVARANAARRRAGGSLEGFACAVDPAHWAT</sequence>
<protein>
    <recommendedName>
        <fullName evidence="1">PLD phosphodiesterase domain-containing protein</fullName>
    </recommendedName>
</protein>
<feature type="domain" description="PLD phosphodiesterase" evidence="1">
    <location>
        <begin position="362"/>
        <end position="389"/>
    </location>
</feature>
<reference evidence="2" key="1">
    <citation type="submission" date="2018-05" db="EMBL/GenBank/DDBJ databases">
        <authorList>
            <person name="Lanie J.A."/>
            <person name="Ng W.-L."/>
            <person name="Kazmierczak K.M."/>
            <person name="Andrzejewski T.M."/>
            <person name="Davidsen T.M."/>
            <person name="Wayne K.J."/>
            <person name="Tettelin H."/>
            <person name="Glass J.I."/>
            <person name="Rusch D."/>
            <person name="Podicherti R."/>
            <person name="Tsui H.-C.T."/>
            <person name="Winkler M.E."/>
        </authorList>
    </citation>
    <scope>NUCLEOTIDE SEQUENCE</scope>
</reference>
<accession>A0A381Q0U9</accession>
<organism evidence="2">
    <name type="scientific">marine metagenome</name>
    <dbReference type="NCBI Taxonomy" id="408172"/>
    <lineage>
        <taxon>unclassified sequences</taxon>
        <taxon>metagenomes</taxon>
        <taxon>ecological metagenomes</taxon>
    </lineage>
</organism>
<name>A0A381Q0U9_9ZZZZ</name>
<dbReference type="Pfam" id="PF13091">
    <property type="entry name" value="PLDc_2"/>
    <property type="match status" value="2"/>
</dbReference>
<dbReference type="PANTHER" id="PTHR21248">
    <property type="entry name" value="CARDIOLIPIN SYNTHASE"/>
    <property type="match status" value="1"/>
</dbReference>
<proteinExistence type="predicted"/>
<dbReference type="EMBL" id="UINC01001157">
    <property type="protein sequence ID" value="SUZ72750.1"/>
    <property type="molecule type" value="Genomic_DNA"/>
</dbReference>
<evidence type="ECO:0000313" key="2">
    <source>
        <dbReference type="EMBL" id="SUZ72750.1"/>
    </source>
</evidence>
<dbReference type="Gene3D" id="3.30.870.10">
    <property type="entry name" value="Endonuclease Chain A"/>
    <property type="match status" value="2"/>
</dbReference>
<feature type="domain" description="PLD phosphodiesterase" evidence="1">
    <location>
        <begin position="133"/>
        <end position="164"/>
    </location>
</feature>
<gene>
    <name evidence="2" type="ORF">METZ01_LOCUS25604</name>
</gene>
<dbReference type="SUPFAM" id="SSF56024">
    <property type="entry name" value="Phospholipase D/nuclease"/>
    <property type="match status" value="2"/>
</dbReference>
<dbReference type="GO" id="GO:0030572">
    <property type="term" value="F:phosphatidyltransferase activity"/>
    <property type="evidence" value="ECO:0007669"/>
    <property type="project" value="UniProtKB-ARBA"/>
</dbReference>
<dbReference type="InterPro" id="IPR001736">
    <property type="entry name" value="PLipase_D/transphosphatidylase"/>
</dbReference>
<evidence type="ECO:0000259" key="1">
    <source>
        <dbReference type="PROSITE" id="PS50035"/>
    </source>
</evidence>